<proteinExistence type="predicted"/>
<reference evidence="2" key="1">
    <citation type="journal article" date="2015" name="Nature">
        <title>Complex archaea that bridge the gap between prokaryotes and eukaryotes.</title>
        <authorList>
            <person name="Spang A."/>
            <person name="Saw J.H."/>
            <person name="Jorgensen S.L."/>
            <person name="Zaremba-Niedzwiedzka K."/>
            <person name="Martijn J."/>
            <person name="Lind A.E."/>
            <person name="van Eijk R."/>
            <person name="Schleper C."/>
            <person name="Guy L."/>
            <person name="Ettema T.J."/>
        </authorList>
    </citation>
    <scope>NUCLEOTIDE SEQUENCE</scope>
</reference>
<protein>
    <submittedName>
        <fullName evidence="2">Uncharacterized protein</fullName>
    </submittedName>
</protein>
<dbReference type="AlphaFoldDB" id="A0A0F8XHP0"/>
<sequence length="307" mass="35719">MADFHSRITELEKDYKKLFKTVHGITPDDVDNLQERIEKIEQILIFPDDDWISIMRRKYNQVRKRIFNLGLRTQTSQAKFGIAVKTEIDNNTELIREFNRKRVKEIKELKNRCKKRGDLIVDNCGEIKELKEILREHYNEHKRIQNDNVYDEVFPIDEAWENHLKNGLKKLGGEKTVGGNAAPSISLKSSLGKPQFKTDSKPPSIASSASHTEQELINTSEPLYEFIKTHPPKEKENPSKQDPLGIEGKYEAWTREELINECYNLVSNMEAMESLHIREKKTTELVDFDLYSHEGVTMYNAKTQVIV</sequence>
<evidence type="ECO:0000313" key="2">
    <source>
        <dbReference type="EMBL" id="KKK68647.1"/>
    </source>
</evidence>
<feature type="compositionally biased region" description="Polar residues" evidence="1">
    <location>
        <begin position="205"/>
        <end position="214"/>
    </location>
</feature>
<dbReference type="EMBL" id="LAZR01059031">
    <property type="protein sequence ID" value="KKK68647.1"/>
    <property type="molecule type" value="Genomic_DNA"/>
</dbReference>
<feature type="region of interest" description="Disordered" evidence="1">
    <location>
        <begin position="182"/>
        <end position="214"/>
    </location>
</feature>
<gene>
    <name evidence="2" type="ORF">LCGC14_2941940</name>
</gene>
<organism evidence="2">
    <name type="scientific">marine sediment metagenome</name>
    <dbReference type="NCBI Taxonomy" id="412755"/>
    <lineage>
        <taxon>unclassified sequences</taxon>
        <taxon>metagenomes</taxon>
        <taxon>ecological metagenomes</taxon>
    </lineage>
</organism>
<feature type="non-terminal residue" evidence="2">
    <location>
        <position position="307"/>
    </location>
</feature>
<comment type="caution">
    <text evidence="2">The sequence shown here is derived from an EMBL/GenBank/DDBJ whole genome shotgun (WGS) entry which is preliminary data.</text>
</comment>
<accession>A0A0F8XHP0</accession>
<name>A0A0F8XHP0_9ZZZZ</name>
<evidence type="ECO:0000256" key="1">
    <source>
        <dbReference type="SAM" id="MobiDB-lite"/>
    </source>
</evidence>